<dbReference type="Proteomes" id="UP001056766">
    <property type="component" value="Unassembled WGS sequence"/>
</dbReference>
<dbReference type="RefSeq" id="WP_250866896.1">
    <property type="nucleotide sequence ID" value="NZ_JAGSOI010000001.1"/>
</dbReference>
<reference evidence="3" key="2">
    <citation type="submission" date="2021-04" db="EMBL/GenBank/DDBJ databases">
        <authorList>
            <person name="Dong X."/>
        </authorList>
    </citation>
    <scope>NUCLEOTIDE SEQUENCE</scope>
    <source>
        <strain evidence="3">LLY</strain>
    </source>
</reference>
<organism evidence="3 4">
    <name type="scientific">Methanococcoides seepicolus</name>
    <dbReference type="NCBI Taxonomy" id="2828780"/>
    <lineage>
        <taxon>Archaea</taxon>
        <taxon>Methanobacteriati</taxon>
        <taxon>Methanobacteriota</taxon>
        <taxon>Stenosarchaea group</taxon>
        <taxon>Methanomicrobia</taxon>
        <taxon>Methanosarcinales</taxon>
        <taxon>Methanosarcinaceae</taxon>
        <taxon>Methanococcoides</taxon>
    </lineage>
</organism>
<dbReference type="PANTHER" id="PTHR47817">
    <property type="entry name" value="OS04G0686300 PROTEIN"/>
    <property type="match status" value="1"/>
</dbReference>
<dbReference type="InterPro" id="IPR003746">
    <property type="entry name" value="DUF167"/>
</dbReference>
<dbReference type="SMART" id="SM01152">
    <property type="entry name" value="DUF167"/>
    <property type="match status" value="1"/>
</dbReference>
<reference evidence="3" key="1">
    <citation type="journal article" date="2021" name="mSystems">
        <title>Bacteria and Archaea Synergistically Convert Glycine Betaine to Biogenic Methane in the Formosa Cold Seep of the South China Sea.</title>
        <authorList>
            <person name="Li L."/>
            <person name="Zhang W."/>
            <person name="Zhang S."/>
            <person name="Song L."/>
            <person name="Sun Q."/>
            <person name="Zhang H."/>
            <person name="Xiang H."/>
            <person name="Dong X."/>
        </authorList>
    </citation>
    <scope>NUCLEOTIDE SEQUENCE</scope>
    <source>
        <strain evidence="3">LLY</strain>
    </source>
</reference>
<comment type="similarity">
    <text evidence="1 2">Belongs to the UPF0235 family.</text>
</comment>
<evidence type="ECO:0000256" key="1">
    <source>
        <dbReference type="ARBA" id="ARBA00010364"/>
    </source>
</evidence>
<dbReference type="Pfam" id="PF02594">
    <property type="entry name" value="DUF167"/>
    <property type="match status" value="1"/>
</dbReference>
<proteinExistence type="inferred from homology"/>
<dbReference type="PANTHER" id="PTHR47817:SF2">
    <property type="entry name" value="OS04G0686300 PROTEIN"/>
    <property type="match status" value="1"/>
</dbReference>
<keyword evidence="4" id="KW-1185">Reference proteome</keyword>
<dbReference type="HAMAP" id="MF_00634">
    <property type="entry name" value="UPF0235"/>
    <property type="match status" value="1"/>
</dbReference>
<protein>
    <recommendedName>
        <fullName evidence="2">UPF0235 protein KDK67_00590</fullName>
    </recommendedName>
</protein>
<name>A0A9E5DAZ6_9EURY</name>
<gene>
    <name evidence="3" type="ORF">KDK67_00590</name>
</gene>
<dbReference type="SUPFAM" id="SSF69786">
    <property type="entry name" value="YggU-like"/>
    <property type="match status" value="1"/>
</dbReference>
<dbReference type="Gene3D" id="3.30.1200.10">
    <property type="entry name" value="YggU-like"/>
    <property type="match status" value="1"/>
</dbReference>
<dbReference type="AlphaFoldDB" id="A0A9E5DAZ6"/>
<dbReference type="NCBIfam" id="TIGR00251">
    <property type="entry name" value="DUF167 family protein"/>
    <property type="match status" value="1"/>
</dbReference>
<evidence type="ECO:0000313" key="3">
    <source>
        <dbReference type="EMBL" id="MCM1985524.1"/>
    </source>
</evidence>
<evidence type="ECO:0000256" key="2">
    <source>
        <dbReference type="HAMAP-Rule" id="MF_00634"/>
    </source>
</evidence>
<dbReference type="EMBL" id="JAGSOI010000001">
    <property type="protein sequence ID" value="MCM1985524.1"/>
    <property type="molecule type" value="Genomic_DNA"/>
</dbReference>
<sequence length="107" mass="11485">MGTSFEKAIKETKDGIAIDLEVTPGSKKACFPAGYNQWRERIEIKLTSAAQKGKANGQLIEIVADFFNISSRDIAIVSGAKSSKKTVIINGIAQTQAVLALDSVLMK</sequence>
<evidence type="ECO:0000313" key="4">
    <source>
        <dbReference type="Proteomes" id="UP001056766"/>
    </source>
</evidence>
<dbReference type="InterPro" id="IPR036591">
    <property type="entry name" value="YggU-like_sf"/>
</dbReference>
<accession>A0A9E5DAZ6</accession>
<comment type="caution">
    <text evidence="3">The sequence shown here is derived from an EMBL/GenBank/DDBJ whole genome shotgun (WGS) entry which is preliminary data.</text>
</comment>